<name>A0A4Y8MS37_9BURK</name>
<dbReference type="GeneID" id="97303414"/>
<evidence type="ECO:0000256" key="7">
    <source>
        <dbReference type="ARBA" id="ARBA00023136"/>
    </source>
</evidence>
<comment type="caution">
    <text evidence="9">The sequence shown here is derived from an EMBL/GenBank/DDBJ whole genome shotgun (WGS) entry which is preliminary data.</text>
</comment>
<organism evidence="9 10">
    <name type="scientific">Paraburkholderia dipogonis</name>
    <dbReference type="NCBI Taxonomy" id="1211383"/>
    <lineage>
        <taxon>Bacteria</taxon>
        <taxon>Pseudomonadati</taxon>
        <taxon>Pseudomonadota</taxon>
        <taxon>Betaproteobacteria</taxon>
        <taxon>Burkholderiales</taxon>
        <taxon>Burkholderiaceae</taxon>
        <taxon>Paraburkholderia</taxon>
    </lineage>
</organism>
<feature type="transmembrane region" description="Helical" evidence="8">
    <location>
        <begin position="20"/>
        <end position="40"/>
    </location>
</feature>
<comment type="subcellular location">
    <subcellularLocation>
        <location evidence="1">Cell membrane</location>
        <topology evidence="1">Multi-pass membrane protein</topology>
    </subcellularLocation>
</comment>
<feature type="transmembrane region" description="Helical" evidence="8">
    <location>
        <begin position="118"/>
        <end position="136"/>
    </location>
</feature>
<dbReference type="InterPro" id="IPR050297">
    <property type="entry name" value="LipidA_mod_glycosyltrf_83"/>
</dbReference>
<dbReference type="AlphaFoldDB" id="A0A4Y8MS37"/>
<feature type="transmembrane region" description="Helical" evidence="8">
    <location>
        <begin position="178"/>
        <end position="205"/>
    </location>
</feature>
<dbReference type="GO" id="GO:0009103">
    <property type="term" value="P:lipopolysaccharide biosynthetic process"/>
    <property type="evidence" value="ECO:0007669"/>
    <property type="project" value="UniProtKB-ARBA"/>
</dbReference>
<keyword evidence="6 8" id="KW-1133">Transmembrane helix</keyword>
<sequence>MYRSVTLRSELTSGARSQRIGLIAAALFVVLVVVVLRLAVVGGYPSTDEGIYAYYALIIHDRLSQDLRLPNDGMLMLYPLLTSFVYSLKVNPIFALRLIDIVPDALAAVLMLRISARLSGSLTASALITALFFALLNHPTFIQYGFKNSFFIAQCPLLYAVILFLSEQQASSSRYFAIGVLVALGVLLRETLLLFAVLGAVSIFVERGTRRLMYYVAGGLAAGSLILILAIALRGSGGVSSFIAGYVDTGAGYGAFGDMRWKLFKSSGQLAAQAAAAGLVMSFAATACIAIASIRGRTTEYLKSFVFWAAVSLIPFVEPLAKLGFPYHFSWSLIGLCGITSLGWRTFQFIGRAQKVICSSICIGVSLLLLWPQLEFQRSIFINLTYPAFKETHGKYWADESIPHSNYLLMADRIRRLAPAKATLSSSGAMLILYPLTGLRPPCYSLSNLTVTAVTLHFDEKAIERAIESCPADVVVATERDLPGSSTVAQAIRALPQYRPAGSIDVSTARDYGSFGAMLFLRQR</sequence>
<feature type="transmembrane region" description="Helical" evidence="8">
    <location>
        <begin position="356"/>
        <end position="374"/>
    </location>
</feature>
<accession>A0A4Y8MS37</accession>
<dbReference type="PANTHER" id="PTHR33908:SF11">
    <property type="entry name" value="MEMBRANE PROTEIN"/>
    <property type="match status" value="1"/>
</dbReference>
<evidence type="ECO:0000313" key="9">
    <source>
        <dbReference type="EMBL" id="TFE40307.1"/>
    </source>
</evidence>
<dbReference type="PANTHER" id="PTHR33908">
    <property type="entry name" value="MANNOSYLTRANSFERASE YKCB-RELATED"/>
    <property type="match status" value="1"/>
</dbReference>
<proteinExistence type="predicted"/>
<feature type="transmembrane region" description="Helical" evidence="8">
    <location>
        <begin position="301"/>
        <end position="321"/>
    </location>
</feature>
<protein>
    <recommendedName>
        <fullName evidence="11">Glycosyltransferase RgtA/B/C/D-like domain-containing protein</fullName>
    </recommendedName>
</protein>
<dbReference type="Proteomes" id="UP000297385">
    <property type="component" value="Unassembled WGS sequence"/>
</dbReference>
<feature type="transmembrane region" description="Helical" evidence="8">
    <location>
        <begin position="212"/>
        <end position="233"/>
    </location>
</feature>
<feature type="transmembrane region" description="Helical" evidence="8">
    <location>
        <begin position="270"/>
        <end position="294"/>
    </location>
</feature>
<evidence type="ECO:0000256" key="2">
    <source>
        <dbReference type="ARBA" id="ARBA00022475"/>
    </source>
</evidence>
<evidence type="ECO:0000256" key="5">
    <source>
        <dbReference type="ARBA" id="ARBA00022692"/>
    </source>
</evidence>
<dbReference type="EMBL" id="SNVI01000002">
    <property type="protein sequence ID" value="TFE40307.1"/>
    <property type="molecule type" value="Genomic_DNA"/>
</dbReference>
<evidence type="ECO:0000256" key="8">
    <source>
        <dbReference type="SAM" id="Phobius"/>
    </source>
</evidence>
<keyword evidence="4" id="KW-0808">Transferase</keyword>
<reference evidence="9 10" key="1">
    <citation type="submission" date="2019-03" db="EMBL/GenBank/DDBJ databases">
        <title>Complete Genome Sequence of Paraburkholderia dipogonis ICMP 19430T, a Nitrogen-fixing Symbiont of the South African Invasive Legume Dipogon lignosus in New Zealand.</title>
        <authorList>
            <person name="De Meyer S.E."/>
        </authorList>
    </citation>
    <scope>NUCLEOTIDE SEQUENCE [LARGE SCALE GENOMIC DNA]</scope>
    <source>
        <strain evidence="9 10">ICMP 19430</strain>
    </source>
</reference>
<evidence type="ECO:0000256" key="4">
    <source>
        <dbReference type="ARBA" id="ARBA00022679"/>
    </source>
</evidence>
<gene>
    <name evidence="9" type="ORF">E2553_26370</name>
</gene>
<keyword evidence="3" id="KW-0328">Glycosyltransferase</keyword>
<feature type="transmembrane region" description="Helical" evidence="8">
    <location>
        <begin position="148"/>
        <end position="166"/>
    </location>
</feature>
<dbReference type="RefSeq" id="WP_134462205.1">
    <property type="nucleotide sequence ID" value="NZ_JBHMFL010000113.1"/>
</dbReference>
<dbReference type="GO" id="GO:0016763">
    <property type="term" value="F:pentosyltransferase activity"/>
    <property type="evidence" value="ECO:0007669"/>
    <property type="project" value="TreeGrafter"/>
</dbReference>
<feature type="transmembrane region" description="Helical" evidence="8">
    <location>
        <begin position="327"/>
        <end position="344"/>
    </location>
</feature>
<evidence type="ECO:0000256" key="1">
    <source>
        <dbReference type="ARBA" id="ARBA00004651"/>
    </source>
</evidence>
<keyword evidence="7 8" id="KW-0472">Membrane</keyword>
<dbReference type="GO" id="GO:0005886">
    <property type="term" value="C:plasma membrane"/>
    <property type="evidence" value="ECO:0007669"/>
    <property type="project" value="UniProtKB-SubCell"/>
</dbReference>
<evidence type="ECO:0000256" key="6">
    <source>
        <dbReference type="ARBA" id="ARBA00022989"/>
    </source>
</evidence>
<keyword evidence="2" id="KW-1003">Cell membrane</keyword>
<evidence type="ECO:0000256" key="3">
    <source>
        <dbReference type="ARBA" id="ARBA00022676"/>
    </source>
</evidence>
<evidence type="ECO:0008006" key="11">
    <source>
        <dbReference type="Google" id="ProtNLM"/>
    </source>
</evidence>
<keyword evidence="5 8" id="KW-0812">Transmembrane</keyword>
<evidence type="ECO:0000313" key="10">
    <source>
        <dbReference type="Proteomes" id="UP000297385"/>
    </source>
</evidence>